<sequence>MRATLRITWLLLSLSFLFYSVCLGEDGAPVTIGTPDPAAGATPATTVAATTARVEVSTANKPQNDGTSKAPTEVPTTTGVKEKNDPTQKPTTVVVTTLAAIVTTPVAKTDSTQPQATTVTNNTPAKPNTPGNPPPANGVTTPIVPTNVPPKTVNPATESNHGSGVTTRATTVQITTVSIPTKVSEAPGSLPGTSVTVESSKNTVVPTDATTVKQVSKPHISITSTMSQGDSTGAVTTKESKKNQELTSLKPTQLPGSIETTSIPSSQSQTRASTVGTVGSRDATTPLQTTTAATTTNPTSTTPPQPKKFVYSLLSEQETKEEKDLAKVCKLLMANWQNGTCTLTYRHDNGKKIFDSVEINGKVPTSVAAQYYEEITKEPTDNKTLIAILASCGALLIMIVILAVCASHHRKPYNENQQHLTEELHTVENGYHDNPTLEVMEVQPEMQEKKVALNGEFNDSWIVPIDNLLKEDIPDEEDTHL</sequence>
<evidence type="ECO:0000256" key="11">
    <source>
        <dbReference type="ARBA" id="ARBA00022692"/>
    </source>
</evidence>
<evidence type="ECO:0000256" key="10">
    <source>
        <dbReference type="ARBA" id="ARBA00022475"/>
    </source>
</evidence>
<keyword evidence="14 20" id="KW-1133">Transmembrane helix</keyword>
<feature type="compositionally biased region" description="Low complexity" evidence="19">
    <location>
        <begin position="117"/>
        <end position="129"/>
    </location>
</feature>
<feature type="transmembrane region" description="Helical" evidence="20">
    <location>
        <begin position="385"/>
        <end position="406"/>
    </location>
</feature>
<evidence type="ECO:0000256" key="13">
    <source>
        <dbReference type="ARBA" id="ARBA00022889"/>
    </source>
</evidence>
<evidence type="ECO:0000313" key="22">
    <source>
        <dbReference type="Ensembl" id="ENSAOCP00000036901.1"/>
    </source>
</evidence>
<reference evidence="22" key="3">
    <citation type="submission" date="2025-09" db="UniProtKB">
        <authorList>
            <consortium name="Ensembl"/>
        </authorList>
    </citation>
    <scope>IDENTIFICATION</scope>
</reference>
<dbReference type="AlphaFoldDB" id="A0AAQ5XB97"/>
<evidence type="ECO:0000256" key="19">
    <source>
        <dbReference type="SAM" id="MobiDB-lite"/>
    </source>
</evidence>
<keyword evidence="10" id="KW-1003">Cell membrane</keyword>
<dbReference type="PANTHER" id="PTHR12067">
    <property type="entry name" value="PODOCALYXIN"/>
    <property type="match status" value="1"/>
</dbReference>
<evidence type="ECO:0000256" key="21">
    <source>
        <dbReference type="SAM" id="SignalP"/>
    </source>
</evidence>
<dbReference type="GO" id="GO:0030027">
    <property type="term" value="C:lamellipodium"/>
    <property type="evidence" value="ECO:0007669"/>
    <property type="project" value="UniProtKB-SubCell"/>
</dbReference>
<feature type="signal peptide" evidence="21">
    <location>
        <begin position="1"/>
        <end position="24"/>
    </location>
</feature>
<comment type="similarity">
    <text evidence="8">Belongs to the podocalyxin family.</text>
</comment>
<feature type="compositionally biased region" description="Low complexity" evidence="19">
    <location>
        <begin position="283"/>
        <end position="300"/>
    </location>
</feature>
<evidence type="ECO:0000256" key="7">
    <source>
        <dbReference type="ARBA" id="ARBA00004510"/>
    </source>
</evidence>
<dbReference type="GO" id="GO:0007155">
    <property type="term" value="P:cell adhesion"/>
    <property type="evidence" value="ECO:0007669"/>
    <property type="project" value="UniProtKB-KW"/>
</dbReference>
<organism evidence="22 23">
    <name type="scientific">Amphiprion ocellaris</name>
    <name type="common">Clown anemonefish</name>
    <dbReference type="NCBI Taxonomy" id="80972"/>
    <lineage>
        <taxon>Eukaryota</taxon>
        <taxon>Metazoa</taxon>
        <taxon>Chordata</taxon>
        <taxon>Craniata</taxon>
        <taxon>Vertebrata</taxon>
        <taxon>Euteleostomi</taxon>
        <taxon>Actinopterygii</taxon>
        <taxon>Neopterygii</taxon>
        <taxon>Teleostei</taxon>
        <taxon>Neoteleostei</taxon>
        <taxon>Acanthomorphata</taxon>
        <taxon>Ovalentaria</taxon>
        <taxon>Pomacentridae</taxon>
        <taxon>Amphiprion</taxon>
    </lineage>
</organism>
<dbReference type="GO" id="GO:0030175">
    <property type="term" value="C:filopodium"/>
    <property type="evidence" value="ECO:0007669"/>
    <property type="project" value="UniProtKB-SubCell"/>
</dbReference>
<evidence type="ECO:0000256" key="9">
    <source>
        <dbReference type="ARBA" id="ARBA00017371"/>
    </source>
</evidence>
<evidence type="ECO:0000256" key="15">
    <source>
        <dbReference type="ARBA" id="ARBA00023136"/>
    </source>
</evidence>
<keyword evidence="17" id="KW-0966">Cell projection</keyword>
<evidence type="ECO:0000256" key="8">
    <source>
        <dbReference type="ARBA" id="ARBA00007029"/>
    </source>
</evidence>
<evidence type="ECO:0000313" key="23">
    <source>
        <dbReference type="Proteomes" id="UP001501940"/>
    </source>
</evidence>
<dbReference type="Proteomes" id="UP001501940">
    <property type="component" value="Chromosome 21"/>
</dbReference>
<evidence type="ECO:0000256" key="16">
    <source>
        <dbReference type="ARBA" id="ARBA00023180"/>
    </source>
</evidence>
<evidence type="ECO:0000256" key="20">
    <source>
        <dbReference type="SAM" id="Phobius"/>
    </source>
</evidence>
<feature type="chain" id="PRO_5043647211" description="Podocalyxin" evidence="21">
    <location>
        <begin position="25"/>
        <end position="481"/>
    </location>
</feature>
<dbReference type="InterPro" id="IPR017403">
    <property type="entry name" value="PODXL"/>
</dbReference>
<protein>
    <recommendedName>
        <fullName evidence="9">Podocalyxin</fullName>
    </recommendedName>
    <alternativeName>
        <fullName evidence="18">Podocalyxin-like protein 1</fullName>
    </alternativeName>
</protein>
<evidence type="ECO:0000256" key="1">
    <source>
        <dbReference type="ARBA" id="ARBA00004105"/>
    </source>
</evidence>
<keyword evidence="13" id="KW-0130">Cell adhesion</keyword>
<feature type="compositionally biased region" description="Polar residues" evidence="19">
    <location>
        <begin position="60"/>
        <end position="79"/>
    </location>
</feature>
<dbReference type="GeneTree" id="ENSGT00730000111314"/>
<dbReference type="GO" id="GO:0016477">
    <property type="term" value="P:cell migration"/>
    <property type="evidence" value="ECO:0007669"/>
    <property type="project" value="InterPro"/>
</dbReference>
<keyword evidence="23" id="KW-1185">Reference proteome</keyword>
<keyword evidence="15 20" id="KW-0472">Membrane</keyword>
<feature type="region of interest" description="Disordered" evidence="19">
    <location>
        <begin position="215"/>
        <end position="306"/>
    </location>
</feature>
<evidence type="ECO:0000256" key="18">
    <source>
        <dbReference type="ARBA" id="ARBA00031141"/>
    </source>
</evidence>
<evidence type="ECO:0000256" key="5">
    <source>
        <dbReference type="ARBA" id="ARBA00004479"/>
    </source>
</evidence>
<dbReference type="GO" id="GO:0045121">
    <property type="term" value="C:membrane raft"/>
    <property type="evidence" value="ECO:0007669"/>
    <property type="project" value="UniProtKB-SubCell"/>
</dbReference>
<dbReference type="InterPro" id="IPR013836">
    <property type="entry name" value="CD34/Podocalyxin"/>
</dbReference>
<dbReference type="GO" id="GO:0022408">
    <property type="term" value="P:negative regulation of cell-cell adhesion"/>
    <property type="evidence" value="ECO:0007669"/>
    <property type="project" value="TreeGrafter"/>
</dbReference>
<dbReference type="GO" id="GO:0001726">
    <property type="term" value="C:ruffle"/>
    <property type="evidence" value="ECO:0007669"/>
    <property type="project" value="UniProtKB-SubCell"/>
</dbReference>
<dbReference type="Pfam" id="PF06365">
    <property type="entry name" value="CD34_antigen"/>
    <property type="match status" value="1"/>
</dbReference>
<evidence type="ECO:0000256" key="17">
    <source>
        <dbReference type="ARBA" id="ARBA00023273"/>
    </source>
</evidence>
<dbReference type="GO" id="GO:0031528">
    <property type="term" value="C:microvillus membrane"/>
    <property type="evidence" value="ECO:0007669"/>
    <property type="project" value="TreeGrafter"/>
</dbReference>
<keyword evidence="11 20" id="KW-0812">Transmembrane</keyword>
<proteinExistence type="inferred from homology"/>
<feature type="region of interest" description="Disordered" evidence="19">
    <location>
        <begin position="106"/>
        <end position="138"/>
    </location>
</feature>
<comment type="subcellular location">
    <subcellularLocation>
        <location evidence="2">Apical cell membrane</location>
    </subcellularLocation>
    <subcellularLocation>
        <location evidence="6">Cell projection</location>
        <location evidence="6">Filopodium</location>
    </subcellularLocation>
    <subcellularLocation>
        <location evidence="7">Cell projection</location>
        <location evidence="7">Lamellipodium</location>
    </subcellularLocation>
    <subcellularLocation>
        <location evidence="1">Cell projection</location>
        <location evidence="1">Microvillus</location>
    </subcellularLocation>
    <subcellularLocation>
        <location evidence="4">Cell projection</location>
        <location evidence="4">Ruffle</location>
    </subcellularLocation>
    <subcellularLocation>
        <location evidence="3">Membrane raft</location>
    </subcellularLocation>
    <subcellularLocation>
        <location evidence="5">Membrane</location>
        <topology evidence="5">Single-pass type I membrane protein</topology>
    </subcellularLocation>
</comment>
<reference evidence="22 23" key="1">
    <citation type="submission" date="2022-01" db="EMBL/GenBank/DDBJ databases">
        <title>A chromosome-scale genome assembly of the false clownfish, Amphiprion ocellaris.</title>
        <authorList>
            <person name="Ryu T."/>
        </authorList>
    </citation>
    <scope>NUCLEOTIDE SEQUENCE [LARGE SCALE GENOMIC DNA]</scope>
</reference>
<evidence type="ECO:0000256" key="12">
    <source>
        <dbReference type="ARBA" id="ARBA00022729"/>
    </source>
</evidence>
<evidence type="ECO:0000256" key="6">
    <source>
        <dbReference type="ARBA" id="ARBA00004486"/>
    </source>
</evidence>
<dbReference type="GO" id="GO:0016324">
    <property type="term" value="C:apical plasma membrane"/>
    <property type="evidence" value="ECO:0007669"/>
    <property type="project" value="UniProtKB-SubCell"/>
</dbReference>
<keyword evidence="16" id="KW-0325">Glycoprotein</keyword>
<evidence type="ECO:0000256" key="4">
    <source>
        <dbReference type="ARBA" id="ARBA00004466"/>
    </source>
</evidence>
<evidence type="ECO:0000256" key="14">
    <source>
        <dbReference type="ARBA" id="ARBA00022989"/>
    </source>
</evidence>
<dbReference type="PANTHER" id="PTHR12067:SF5">
    <property type="entry name" value="PODOCALYXIN"/>
    <property type="match status" value="1"/>
</dbReference>
<evidence type="ECO:0000256" key="3">
    <source>
        <dbReference type="ARBA" id="ARBA00004285"/>
    </source>
</evidence>
<reference evidence="22" key="2">
    <citation type="submission" date="2025-08" db="UniProtKB">
        <authorList>
            <consortium name="Ensembl"/>
        </authorList>
    </citation>
    <scope>IDENTIFICATION</scope>
</reference>
<dbReference type="GO" id="GO:0032534">
    <property type="term" value="P:regulation of microvillus assembly"/>
    <property type="evidence" value="ECO:0007669"/>
    <property type="project" value="TreeGrafter"/>
</dbReference>
<gene>
    <name evidence="22" type="primary">PODXL</name>
</gene>
<evidence type="ECO:0000256" key="2">
    <source>
        <dbReference type="ARBA" id="ARBA00004221"/>
    </source>
</evidence>
<accession>A0AAQ5XB97</accession>
<dbReference type="GO" id="GO:0033634">
    <property type="term" value="P:positive regulation of cell-cell adhesion mediated by integrin"/>
    <property type="evidence" value="ECO:0007669"/>
    <property type="project" value="TreeGrafter"/>
</dbReference>
<name>A0AAQ5XB97_AMPOC</name>
<feature type="region of interest" description="Disordered" evidence="19">
    <location>
        <begin position="57"/>
        <end position="89"/>
    </location>
</feature>
<feature type="compositionally biased region" description="Polar residues" evidence="19">
    <location>
        <begin position="245"/>
        <end position="277"/>
    </location>
</feature>
<dbReference type="GeneID" id="111589069"/>
<dbReference type="Ensembl" id="ENSAOCT00000061383.1">
    <property type="protein sequence ID" value="ENSAOCP00000036901.1"/>
    <property type="gene ID" value="ENSAOCG00000029139.1"/>
</dbReference>
<feature type="compositionally biased region" description="Polar residues" evidence="19">
    <location>
        <begin position="221"/>
        <end position="237"/>
    </location>
</feature>
<dbReference type="RefSeq" id="XP_023155545.1">
    <property type="nucleotide sequence ID" value="XM_023299777.3"/>
</dbReference>
<keyword evidence="12 21" id="KW-0732">Signal</keyword>